<feature type="transmembrane region" description="Helical" evidence="1">
    <location>
        <begin position="43"/>
        <end position="61"/>
    </location>
</feature>
<evidence type="ECO:0000256" key="1">
    <source>
        <dbReference type="SAM" id="Phobius"/>
    </source>
</evidence>
<keyword evidence="1" id="KW-0472">Membrane</keyword>
<sequence>MYSRVFVDEHWNLIASIIGNFAVMFAMLIGIDGLSAGEPPGMVSKVSVSAAIALLLCVNTVRKFRKYQPEK</sequence>
<proteinExistence type="predicted"/>
<dbReference type="EMBL" id="FNNC01000003">
    <property type="protein sequence ID" value="SDW52895.1"/>
    <property type="molecule type" value="Genomic_DNA"/>
</dbReference>
<dbReference type="RefSeq" id="WP_091613566.1">
    <property type="nucleotide sequence ID" value="NZ_FNNC01000003.1"/>
</dbReference>
<protein>
    <submittedName>
        <fullName evidence="2">Uncharacterized protein</fullName>
    </submittedName>
</protein>
<evidence type="ECO:0000313" key="3">
    <source>
        <dbReference type="Proteomes" id="UP000199488"/>
    </source>
</evidence>
<dbReference type="Proteomes" id="UP000199488">
    <property type="component" value="Unassembled WGS sequence"/>
</dbReference>
<name>A0A1H2U9Q8_9BACI</name>
<evidence type="ECO:0000313" key="2">
    <source>
        <dbReference type="EMBL" id="SDW52895.1"/>
    </source>
</evidence>
<accession>A0A1H2U9Q8</accession>
<organism evidence="2 3">
    <name type="scientific">Marinococcus luteus</name>
    <dbReference type="NCBI Taxonomy" id="1122204"/>
    <lineage>
        <taxon>Bacteria</taxon>
        <taxon>Bacillati</taxon>
        <taxon>Bacillota</taxon>
        <taxon>Bacilli</taxon>
        <taxon>Bacillales</taxon>
        <taxon>Bacillaceae</taxon>
        <taxon>Marinococcus</taxon>
    </lineage>
</organism>
<keyword evidence="1" id="KW-0812">Transmembrane</keyword>
<dbReference type="OrthoDB" id="2970351at2"/>
<feature type="transmembrane region" description="Helical" evidence="1">
    <location>
        <begin position="12"/>
        <end position="31"/>
    </location>
</feature>
<gene>
    <name evidence="2" type="ORF">SAMN05421781_1629</name>
</gene>
<keyword evidence="3" id="KW-1185">Reference proteome</keyword>
<reference evidence="2 3" key="1">
    <citation type="submission" date="2016-10" db="EMBL/GenBank/DDBJ databases">
        <authorList>
            <person name="de Groot N.N."/>
        </authorList>
    </citation>
    <scope>NUCLEOTIDE SEQUENCE [LARGE SCALE GENOMIC DNA]</scope>
    <source>
        <strain evidence="2 3">DSM 23126</strain>
    </source>
</reference>
<keyword evidence="1" id="KW-1133">Transmembrane helix</keyword>
<dbReference type="AlphaFoldDB" id="A0A1H2U9Q8"/>